<dbReference type="EMBL" id="UZAM01012812">
    <property type="protein sequence ID" value="VDP23601.1"/>
    <property type="molecule type" value="Genomic_DNA"/>
</dbReference>
<keyword evidence="2 5" id="KW-0547">Nucleotide-binding</keyword>
<evidence type="ECO:0000313" key="7">
    <source>
        <dbReference type="Proteomes" id="UP000270296"/>
    </source>
</evidence>
<dbReference type="Gene3D" id="3.50.7.10">
    <property type="entry name" value="GroEL"/>
    <property type="match status" value="1"/>
</dbReference>
<keyword evidence="7" id="KW-1185">Reference proteome</keyword>
<dbReference type="Proteomes" id="UP000270296">
    <property type="component" value="Unassembled WGS sequence"/>
</dbReference>
<dbReference type="PRINTS" id="PR00304">
    <property type="entry name" value="TCOMPLEXTCP1"/>
</dbReference>
<proteinExistence type="inferred from homology"/>
<dbReference type="InterPro" id="IPR027413">
    <property type="entry name" value="GROEL-like_equatorial_sf"/>
</dbReference>
<dbReference type="WBParaSite" id="SBAD_0000986201-mRNA-1">
    <property type="protein sequence ID" value="SBAD_0000986201-mRNA-1"/>
    <property type="gene ID" value="SBAD_0000986201"/>
</dbReference>
<evidence type="ECO:0000313" key="8">
    <source>
        <dbReference type="WBParaSite" id="SBAD_0000986201-mRNA-1"/>
    </source>
</evidence>
<evidence type="ECO:0000256" key="5">
    <source>
        <dbReference type="RuleBase" id="RU004187"/>
    </source>
</evidence>
<dbReference type="Pfam" id="PF00118">
    <property type="entry name" value="Cpn60_TCP1"/>
    <property type="match status" value="1"/>
</dbReference>
<dbReference type="OrthoDB" id="496at2759"/>
<gene>
    <name evidence="6" type="ORF">SBAD_LOCUS9513</name>
</gene>
<comment type="similarity">
    <text evidence="1 5">Belongs to the TCP-1 chaperonin family.</text>
</comment>
<dbReference type="SUPFAM" id="SSF54849">
    <property type="entry name" value="GroEL-intermediate domain like"/>
    <property type="match status" value="1"/>
</dbReference>
<evidence type="ECO:0000256" key="3">
    <source>
        <dbReference type="ARBA" id="ARBA00022840"/>
    </source>
</evidence>
<evidence type="ECO:0000256" key="4">
    <source>
        <dbReference type="ARBA" id="ARBA00023186"/>
    </source>
</evidence>
<keyword evidence="3 5" id="KW-0067">ATP-binding</keyword>
<dbReference type="AlphaFoldDB" id="A0A183J0W6"/>
<dbReference type="SUPFAM" id="SSF52029">
    <property type="entry name" value="GroEL apical domain-like"/>
    <property type="match status" value="1"/>
</dbReference>
<dbReference type="InterPro" id="IPR027410">
    <property type="entry name" value="TCP-1-like_intermed_sf"/>
</dbReference>
<dbReference type="InterPro" id="IPR027409">
    <property type="entry name" value="GroEL-like_apical_dom_sf"/>
</dbReference>
<dbReference type="Gene3D" id="3.30.260.10">
    <property type="entry name" value="TCP-1-like chaperonin intermediate domain"/>
    <property type="match status" value="1"/>
</dbReference>
<dbReference type="InterPro" id="IPR017998">
    <property type="entry name" value="Chaperone_TCP-1"/>
</dbReference>
<dbReference type="PANTHER" id="PTHR11353">
    <property type="entry name" value="CHAPERONIN"/>
    <property type="match status" value="1"/>
</dbReference>
<reference evidence="8" key="1">
    <citation type="submission" date="2016-06" db="UniProtKB">
        <authorList>
            <consortium name="WormBaseParasite"/>
        </authorList>
    </citation>
    <scope>IDENTIFICATION</scope>
</reference>
<evidence type="ECO:0000256" key="1">
    <source>
        <dbReference type="ARBA" id="ARBA00008020"/>
    </source>
</evidence>
<organism evidence="8">
    <name type="scientific">Soboliphyme baturini</name>
    <dbReference type="NCBI Taxonomy" id="241478"/>
    <lineage>
        <taxon>Eukaryota</taxon>
        <taxon>Metazoa</taxon>
        <taxon>Ecdysozoa</taxon>
        <taxon>Nematoda</taxon>
        <taxon>Enoplea</taxon>
        <taxon>Dorylaimia</taxon>
        <taxon>Dioctophymatida</taxon>
        <taxon>Dioctophymatoidea</taxon>
        <taxon>Soboliphymatidae</taxon>
        <taxon>Soboliphyme</taxon>
    </lineage>
</organism>
<evidence type="ECO:0000313" key="6">
    <source>
        <dbReference type="EMBL" id="VDP23601.1"/>
    </source>
</evidence>
<accession>A0A183J0W6</accession>
<evidence type="ECO:0000256" key="2">
    <source>
        <dbReference type="ARBA" id="ARBA00022741"/>
    </source>
</evidence>
<dbReference type="GO" id="GO:0005524">
    <property type="term" value="F:ATP binding"/>
    <property type="evidence" value="ECO:0007669"/>
    <property type="project" value="UniProtKB-KW"/>
</dbReference>
<dbReference type="SUPFAM" id="SSF48592">
    <property type="entry name" value="GroEL equatorial domain-like"/>
    <property type="match status" value="1"/>
</dbReference>
<dbReference type="InterPro" id="IPR002423">
    <property type="entry name" value="Cpn60/GroEL/TCP-1"/>
</dbReference>
<keyword evidence="4 5" id="KW-0143">Chaperone</keyword>
<sequence>MLHPALCSSLANIDGEESFDSNMIGHADEFVQQRICDDELILINGTKSRPANSIILRGANDFMIDEMERSIHDALCVVKRVLECKQVVVGGGAVETALSIYLENLATSLASREQLAVAEFAFALMSIPKVLAVNAAQDSTDLVSKLRAFHSKSQSSPEFEHLKWHGLDLQTGNVRDNRHAGVFEPLLSKFKTLKFATEAAITILRIDDMIKINPEGKKKGYDDEED</sequence>
<dbReference type="GO" id="GO:0140662">
    <property type="term" value="F:ATP-dependent protein folding chaperone"/>
    <property type="evidence" value="ECO:0007669"/>
    <property type="project" value="InterPro"/>
</dbReference>
<reference evidence="6 7" key="2">
    <citation type="submission" date="2018-11" db="EMBL/GenBank/DDBJ databases">
        <authorList>
            <consortium name="Pathogen Informatics"/>
        </authorList>
    </citation>
    <scope>NUCLEOTIDE SEQUENCE [LARGE SCALE GENOMIC DNA]</scope>
</reference>
<protein>
    <submittedName>
        <fullName evidence="8">T-complex protein 1 subunit alpha</fullName>
    </submittedName>
</protein>
<name>A0A183J0W6_9BILA</name>
<dbReference type="Gene3D" id="1.10.560.10">
    <property type="entry name" value="GroEL-like equatorial domain"/>
    <property type="match status" value="1"/>
</dbReference>